<gene>
    <name evidence="2" type="ORF">WR25_04951</name>
</gene>
<name>A0A2A2JQQ8_9BILA</name>
<keyword evidence="3" id="KW-1185">Reference proteome</keyword>
<dbReference type="PANTHER" id="PTHR46068">
    <property type="entry name" value="PROTEIN CBG27172"/>
    <property type="match status" value="1"/>
</dbReference>
<dbReference type="PANTHER" id="PTHR46068:SF1">
    <property type="entry name" value="TRANSPOSASE IS30-LIKE HTH DOMAIN-CONTAINING PROTEIN"/>
    <property type="match status" value="1"/>
</dbReference>
<dbReference type="AlphaFoldDB" id="A0A2A2JQQ8"/>
<sequence>MDRESRQREATENLRRSFGLTGQGLPLTMQAASMQRRMFPRQPMEGEESHEEKRNACLRKIELKSRDEGNSTRRVMNTVAATDPDAVNAFNVIFDCRKEVGSTSDRPRSDRPKTFNVTRAKKLIRMRIKRNSKRSIRKMAQNLNISHTATRSIVRKDLKLKPYKF</sequence>
<evidence type="ECO:0000313" key="3">
    <source>
        <dbReference type="Proteomes" id="UP000218231"/>
    </source>
</evidence>
<feature type="region of interest" description="Disordered" evidence="1">
    <location>
        <begin position="1"/>
        <end position="22"/>
    </location>
</feature>
<organism evidence="2 3">
    <name type="scientific">Diploscapter pachys</name>
    <dbReference type="NCBI Taxonomy" id="2018661"/>
    <lineage>
        <taxon>Eukaryota</taxon>
        <taxon>Metazoa</taxon>
        <taxon>Ecdysozoa</taxon>
        <taxon>Nematoda</taxon>
        <taxon>Chromadorea</taxon>
        <taxon>Rhabditida</taxon>
        <taxon>Rhabditina</taxon>
        <taxon>Rhabditomorpha</taxon>
        <taxon>Rhabditoidea</taxon>
        <taxon>Rhabditidae</taxon>
        <taxon>Diploscapter</taxon>
    </lineage>
</organism>
<comment type="caution">
    <text evidence="2">The sequence shown here is derived from an EMBL/GenBank/DDBJ whole genome shotgun (WGS) entry which is preliminary data.</text>
</comment>
<evidence type="ECO:0000256" key="1">
    <source>
        <dbReference type="SAM" id="MobiDB-lite"/>
    </source>
</evidence>
<evidence type="ECO:0000313" key="2">
    <source>
        <dbReference type="EMBL" id="PAV64048.1"/>
    </source>
</evidence>
<dbReference type="Proteomes" id="UP000218231">
    <property type="component" value="Unassembled WGS sequence"/>
</dbReference>
<evidence type="ECO:0008006" key="4">
    <source>
        <dbReference type="Google" id="ProtNLM"/>
    </source>
</evidence>
<proteinExistence type="predicted"/>
<protein>
    <recommendedName>
        <fullName evidence="4">Transposase Tc1-like domain-containing protein</fullName>
    </recommendedName>
</protein>
<dbReference type="EMBL" id="LIAE01010286">
    <property type="protein sequence ID" value="PAV64048.1"/>
    <property type="molecule type" value="Genomic_DNA"/>
</dbReference>
<accession>A0A2A2JQQ8</accession>
<reference evidence="2 3" key="1">
    <citation type="journal article" date="2017" name="Curr. Biol.">
        <title>Genome architecture and evolution of a unichromosomal asexual nematode.</title>
        <authorList>
            <person name="Fradin H."/>
            <person name="Zegar C."/>
            <person name="Gutwein M."/>
            <person name="Lucas J."/>
            <person name="Kovtun M."/>
            <person name="Corcoran D."/>
            <person name="Baugh L.R."/>
            <person name="Kiontke K."/>
            <person name="Gunsalus K."/>
            <person name="Fitch D.H."/>
            <person name="Piano F."/>
        </authorList>
    </citation>
    <scope>NUCLEOTIDE SEQUENCE [LARGE SCALE GENOMIC DNA]</scope>
    <source>
        <strain evidence="2">PF1309</strain>
    </source>
</reference>
<feature type="compositionally biased region" description="Basic and acidic residues" evidence="1">
    <location>
        <begin position="1"/>
        <end position="15"/>
    </location>
</feature>